<dbReference type="NCBIfam" id="NF005732">
    <property type="entry name" value="PRK07550.1"/>
    <property type="match status" value="1"/>
</dbReference>
<dbReference type="SUPFAM" id="SSF53383">
    <property type="entry name" value="PLP-dependent transferases"/>
    <property type="match status" value="1"/>
</dbReference>
<dbReference type="InterPro" id="IPR004839">
    <property type="entry name" value="Aminotransferase_I/II_large"/>
</dbReference>
<comment type="cofactor">
    <cofactor evidence="1">
        <name>pyridoxal 5'-phosphate</name>
        <dbReference type="ChEBI" id="CHEBI:597326"/>
    </cofactor>
</comment>
<keyword evidence="4 10" id="KW-0032">Aminotransferase</keyword>
<evidence type="ECO:0000256" key="5">
    <source>
        <dbReference type="ARBA" id="ARBA00022679"/>
    </source>
</evidence>
<accession>A0A1H2RZN0</accession>
<evidence type="ECO:0000313" key="11">
    <source>
        <dbReference type="Proteomes" id="UP000199118"/>
    </source>
</evidence>
<evidence type="ECO:0000256" key="1">
    <source>
        <dbReference type="ARBA" id="ARBA00001933"/>
    </source>
</evidence>
<evidence type="ECO:0000256" key="6">
    <source>
        <dbReference type="ARBA" id="ARBA00022898"/>
    </source>
</evidence>
<keyword evidence="5 10" id="KW-0808">Transferase</keyword>
<dbReference type="InterPro" id="IPR015421">
    <property type="entry name" value="PyrdxlP-dep_Trfase_major"/>
</dbReference>
<dbReference type="STRING" id="356660.SAMN05444336_101506"/>
<sequence length="414" mass="44804">MTRASASPAEPRSAAPAFPGPLPAALAATSEPPVMEARRWIEGKSFPAERPLLNLSQAAPVDPPPEGLRRAIAEAALNDPQAHLYGPVLGLPALREDVAARWSRDYSGEIRPEDVAVTAGCNQAFCAMLATLAGPGDAILLPVPWYFNHKMWCDMMGIEARPLPCDADLNPDLAAAEARMDGVTAIVLITPNNPTGAEYPAGLVEAFAALARRHGAALMLDETYRDFDSRDAAPHALFSDPEWRETLVHLYSFSKAYRLTGHRVGLAIAHPARLAQAEKFLDSVQICAGQLGQIAALHGLRHLDDFVTGQRDEILARRAVVRDSFRQALPDWELMGCGAYFAYIRHPFAEDAETLCKALVDEQSLLILPGTMFCPQGDPLGPQSFRVAFANADADGLRDALARLADFSAGRARR</sequence>
<gene>
    <name evidence="10" type="ORF">SAMN05444336_101506</name>
</gene>
<proteinExistence type="inferred from homology"/>
<protein>
    <recommendedName>
        <fullName evidence="3">aspartate transaminase</fullName>
        <ecNumber evidence="3">2.6.1.1</ecNumber>
    </recommendedName>
</protein>
<evidence type="ECO:0000256" key="3">
    <source>
        <dbReference type="ARBA" id="ARBA00012753"/>
    </source>
</evidence>
<dbReference type="PANTHER" id="PTHR46383">
    <property type="entry name" value="ASPARTATE AMINOTRANSFERASE"/>
    <property type="match status" value="1"/>
</dbReference>
<name>A0A1H2RZN0_9RHOB</name>
<evidence type="ECO:0000259" key="9">
    <source>
        <dbReference type="Pfam" id="PF00155"/>
    </source>
</evidence>
<evidence type="ECO:0000256" key="2">
    <source>
        <dbReference type="ARBA" id="ARBA00007441"/>
    </source>
</evidence>
<dbReference type="PANTHER" id="PTHR46383:SF1">
    <property type="entry name" value="ASPARTATE AMINOTRANSFERASE"/>
    <property type="match status" value="1"/>
</dbReference>
<evidence type="ECO:0000256" key="4">
    <source>
        <dbReference type="ARBA" id="ARBA00022576"/>
    </source>
</evidence>
<dbReference type="InterPro" id="IPR050596">
    <property type="entry name" value="AspAT/PAT-like"/>
</dbReference>
<dbReference type="Gene3D" id="3.40.640.10">
    <property type="entry name" value="Type I PLP-dependent aspartate aminotransferase-like (Major domain)"/>
    <property type="match status" value="1"/>
</dbReference>
<evidence type="ECO:0000256" key="7">
    <source>
        <dbReference type="ARBA" id="ARBA00049185"/>
    </source>
</evidence>
<dbReference type="Proteomes" id="UP000199118">
    <property type="component" value="Unassembled WGS sequence"/>
</dbReference>
<dbReference type="GO" id="GO:0030170">
    <property type="term" value="F:pyridoxal phosphate binding"/>
    <property type="evidence" value="ECO:0007669"/>
    <property type="project" value="InterPro"/>
</dbReference>
<dbReference type="EMBL" id="FNMZ01000001">
    <property type="protein sequence ID" value="SDW24896.1"/>
    <property type="molecule type" value="Genomic_DNA"/>
</dbReference>
<feature type="region of interest" description="Disordered" evidence="8">
    <location>
        <begin position="1"/>
        <end position="33"/>
    </location>
</feature>
<feature type="compositionally biased region" description="Low complexity" evidence="8">
    <location>
        <begin position="1"/>
        <end position="28"/>
    </location>
</feature>
<dbReference type="AlphaFoldDB" id="A0A1H2RZN0"/>
<dbReference type="RefSeq" id="WP_092679548.1">
    <property type="nucleotide sequence ID" value="NZ_FNMZ01000001.1"/>
</dbReference>
<comment type="catalytic activity">
    <reaction evidence="7">
        <text>L-aspartate + 2-oxoglutarate = oxaloacetate + L-glutamate</text>
        <dbReference type="Rhea" id="RHEA:21824"/>
        <dbReference type="ChEBI" id="CHEBI:16452"/>
        <dbReference type="ChEBI" id="CHEBI:16810"/>
        <dbReference type="ChEBI" id="CHEBI:29985"/>
        <dbReference type="ChEBI" id="CHEBI:29991"/>
        <dbReference type="EC" id="2.6.1.1"/>
    </reaction>
</comment>
<dbReference type="GO" id="GO:0004069">
    <property type="term" value="F:L-aspartate:2-oxoglutarate aminotransferase activity"/>
    <property type="evidence" value="ECO:0007669"/>
    <property type="project" value="UniProtKB-EC"/>
</dbReference>
<keyword evidence="6" id="KW-0663">Pyridoxal phosphate</keyword>
<keyword evidence="11" id="KW-1185">Reference proteome</keyword>
<dbReference type="GO" id="GO:0006520">
    <property type="term" value="P:amino acid metabolic process"/>
    <property type="evidence" value="ECO:0007669"/>
    <property type="project" value="InterPro"/>
</dbReference>
<reference evidence="10 11" key="1">
    <citation type="submission" date="2016-10" db="EMBL/GenBank/DDBJ databases">
        <authorList>
            <person name="de Groot N.N."/>
        </authorList>
    </citation>
    <scope>NUCLEOTIDE SEQUENCE [LARGE SCALE GENOMIC DNA]</scope>
    <source>
        <strain evidence="10 11">DSM 17890</strain>
    </source>
</reference>
<dbReference type="CDD" id="cd00609">
    <property type="entry name" value="AAT_like"/>
    <property type="match status" value="1"/>
</dbReference>
<dbReference type="OrthoDB" id="9766084at2"/>
<dbReference type="Pfam" id="PF00155">
    <property type="entry name" value="Aminotran_1_2"/>
    <property type="match status" value="1"/>
</dbReference>
<feature type="domain" description="Aminotransferase class I/classII large" evidence="9">
    <location>
        <begin position="52"/>
        <end position="404"/>
    </location>
</feature>
<evidence type="ECO:0000313" key="10">
    <source>
        <dbReference type="EMBL" id="SDW24896.1"/>
    </source>
</evidence>
<evidence type="ECO:0000256" key="8">
    <source>
        <dbReference type="SAM" id="MobiDB-lite"/>
    </source>
</evidence>
<dbReference type="InterPro" id="IPR015424">
    <property type="entry name" value="PyrdxlP-dep_Trfase"/>
</dbReference>
<dbReference type="EC" id="2.6.1.1" evidence="3"/>
<organism evidence="10 11">
    <name type="scientific">Albimonas donghaensis</name>
    <dbReference type="NCBI Taxonomy" id="356660"/>
    <lineage>
        <taxon>Bacteria</taxon>
        <taxon>Pseudomonadati</taxon>
        <taxon>Pseudomonadota</taxon>
        <taxon>Alphaproteobacteria</taxon>
        <taxon>Rhodobacterales</taxon>
        <taxon>Paracoccaceae</taxon>
        <taxon>Albimonas</taxon>
    </lineage>
</organism>
<comment type="similarity">
    <text evidence="2">Belongs to the class-I pyridoxal-phosphate-dependent aminotransferase family.</text>
</comment>